<name>A0A2P2Q2K6_RHIMU</name>
<evidence type="ECO:0000313" key="1">
    <source>
        <dbReference type="EMBL" id="MBX61230.1"/>
    </source>
</evidence>
<sequence length="73" mass="8165">MQIGVGIGNDCVKVFKDYNISVKAVEDLSCLANRKLGGEPRVWGLQSLTELLVCKEWLVDSIDFSLLLELFSF</sequence>
<reference evidence="1" key="1">
    <citation type="submission" date="2018-02" db="EMBL/GenBank/DDBJ databases">
        <title>Rhizophora mucronata_Transcriptome.</title>
        <authorList>
            <person name="Meera S.P."/>
            <person name="Sreeshan A."/>
            <person name="Augustine A."/>
        </authorList>
    </citation>
    <scope>NUCLEOTIDE SEQUENCE</scope>
    <source>
        <tissue evidence="1">Leaf</tissue>
    </source>
</reference>
<proteinExistence type="predicted"/>
<dbReference type="AlphaFoldDB" id="A0A2P2Q2K6"/>
<dbReference type="GO" id="GO:0003676">
    <property type="term" value="F:nucleic acid binding"/>
    <property type="evidence" value="ECO:0007669"/>
    <property type="project" value="InterPro"/>
</dbReference>
<protein>
    <submittedName>
        <fullName evidence="1">Uncharacterized protein</fullName>
    </submittedName>
</protein>
<accession>A0A2P2Q2K6</accession>
<dbReference type="InterPro" id="IPR036397">
    <property type="entry name" value="RNaseH_sf"/>
</dbReference>
<dbReference type="EMBL" id="GGEC01080746">
    <property type="protein sequence ID" value="MBX61230.1"/>
    <property type="molecule type" value="Transcribed_RNA"/>
</dbReference>
<organism evidence="1">
    <name type="scientific">Rhizophora mucronata</name>
    <name type="common">Asiatic mangrove</name>
    <dbReference type="NCBI Taxonomy" id="61149"/>
    <lineage>
        <taxon>Eukaryota</taxon>
        <taxon>Viridiplantae</taxon>
        <taxon>Streptophyta</taxon>
        <taxon>Embryophyta</taxon>
        <taxon>Tracheophyta</taxon>
        <taxon>Spermatophyta</taxon>
        <taxon>Magnoliopsida</taxon>
        <taxon>eudicotyledons</taxon>
        <taxon>Gunneridae</taxon>
        <taxon>Pentapetalae</taxon>
        <taxon>rosids</taxon>
        <taxon>fabids</taxon>
        <taxon>Malpighiales</taxon>
        <taxon>Rhizophoraceae</taxon>
        <taxon>Rhizophora</taxon>
    </lineage>
</organism>
<dbReference type="Gene3D" id="3.30.420.10">
    <property type="entry name" value="Ribonuclease H-like superfamily/Ribonuclease H"/>
    <property type="match status" value="1"/>
</dbReference>